<evidence type="ECO:0000313" key="3">
    <source>
        <dbReference type="EMBL" id="CAI2367594.1"/>
    </source>
</evidence>
<evidence type="ECO:0000256" key="2">
    <source>
        <dbReference type="SAM" id="Phobius"/>
    </source>
</evidence>
<dbReference type="EMBL" id="CAMPGE010008706">
    <property type="protein sequence ID" value="CAI2367594.1"/>
    <property type="molecule type" value="Genomic_DNA"/>
</dbReference>
<feature type="transmembrane region" description="Helical" evidence="2">
    <location>
        <begin position="431"/>
        <end position="449"/>
    </location>
</feature>
<feature type="transmembrane region" description="Helical" evidence="2">
    <location>
        <begin position="271"/>
        <end position="290"/>
    </location>
</feature>
<feature type="transmembrane region" description="Helical" evidence="2">
    <location>
        <begin position="406"/>
        <end position="425"/>
    </location>
</feature>
<evidence type="ECO:0000256" key="1">
    <source>
        <dbReference type="SAM" id="MobiDB-lite"/>
    </source>
</evidence>
<feature type="region of interest" description="Disordered" evidence="1">
    <location>
        <begin position="52"/>
        <end position="73"/>
    </location>
</feature>
<dbReference type="AlphaFoldDB" id="A0AAD1ULI4"/>
<organism evidence="3 4">
    <name type="scientific">Euplotes crassus</name>
    <dbReference type="NCBI Taxonomy" id="5936"/>
    <lineage>
        <taxon>Eukaryota</taxon>
        <taxon>Sar</taxon>
        <taxon>Alveolata</taxon>
        <taxon>Ciliophora</taxon>
        <taxon>Intramacronucleata</taxon>
        <taxon>Spirotrichea</taxon>
        <taxon>Hypotrichia</taxon>
        <taxon>Euplotida</taxon>
        <taxon>Euplotidae</taxon>
        <taxon>Moneuplotes</taxon>
    </lineage>
</organism>
<feature type="transmembrane region" description="Helical" evidence="2">
    <location>
        <begin position="183"/>
        <end position="204"/>
    </location>
</feature>
<keyword evidence="2" id="KW-0472">Membrane</keyword>
<keyword evidence="4" id="KW-1185">Reference proteome</keyword>
<gene>
    <name evidence="3" type="ORF">ECRASSUSDP1_LOCUS8881</name>
</gene>
<accession>A0AAD1ULI4</accession>
<proteinExistence type="predicted"/>
<evidence type="ECO:0000313" key="4">
    <source>
        <dbReference type="Proteomes" id="UP001295684"/>
    </source>
</evidence>
<keyword evidence="2" id="KW-0812">Transmembrane</keyword>
<keyword evidence="2" id="KW-1133">Transmembrane helix</keyword>
<feature type="transmembrane region" description="Helical" evidence="2">
    <location>
        <begin position="224"/>
        <end position="242"/>
    </location>
</feature>
<feature type="transmembrane region" description="Helical" evidence="2">
    <location>
        <begin position="148"/>
        <end position="171"/>
    </location>
</feature>
<name>A0AAD1ULI4_EUPCR</name>
<reference evidence="3" key="1">
    <citation type="submission" date="2023-07" db="EMBL/GenBank/DDBJ databases">
        <authorList>
            <consortium name="AG Swart"/>
            <person name="Singh M."/>
            <person name="Singh A."/>
            <person name="Seah K."/>
            <person name="Emmerich C."/>
        </authorList>
    </citation>
    <scope>NUCLEOTIDE SEQUENCE</scope>
    <source>
        <strain evidence="3">DP1</strain>
    </source>
</reference>
<feature type="transmembrane region" description="Helical" evidence="2">
    <location>
        <begin position="338"/>
        <end position="362"/>
    </location>
</feature>
<feature type="transmembrane region" description="Helical" evidence="2">
    <location>
        <begin position="374"/>
        <end position="399"/>
    </location>
</feature>
<feature type="compositionally biased region" description="Acidic residues" evidence="1">
    <location>
        <begin position="53"/>
        <end position="62"/>
    </location>
</feature>
<comment type="caution">
    <text evidence="3">The sequence shown here is derived from an EMBL/GenBank/DDBJ whole genome shotgun (WGS) entry which is preliminary data.</text>
</comment>
<sequence length="489" mass="55675">MEKSENSNSINMDTGLDLEFGTPLKTGRLFMKLHTMGDEEEIQEIQLSSVFSEYEESEEDQTESNLEAPDLGICSDAGKHRKKSFPKLLKSAPARKGSSGNLIPPAPLKPIFSRRYLRGHRVQTTETEQSEDDLRSIRSKKQVQIEQLSTFGSFILQFSWMLIYSIALAATGPLLINLPGDNMFVLMTWKLQITLIVFLPLAYIELKHKNLVDLKYQSKYVKKFFYILLASLMYLIWFMGLLEACRNSILLHALLMNNLGILVMRKHSGMLINVGTFIGISGFILLFYSSVSGSCMMQKDGEICSWKADLFNALSSFAGSFYFRIIEKLETTIPKITLRTIVSFFSLIIAMCYCFGEMMLGYHNSFSLNGATGLLGWLFSVPSLTMVIFIISIAGWIFGNFHHRHVTNILFMEPLLGQYFGTYIIKINEFPPLLSIFGGLSTLIGMYMVRESYEREHPTPQISQSYLLQMEQSEKEVKELTQMMRQPSL</sequence>
<protein>
    <submittedName>
        <fullName evidence="3">Uncharacterized protein</fullName>
    </submittedName>
</protein>
<dbReference type="Proteomes" id="UP001295684">
    <property type="component" value="Unassembled WGS sequence"/>
</dbReference>